<dbReference type="Pfam" id="PF05051">
    <property type="entry name" value="COX17"/>
    <property type="match status" value="1"/>
</dbReference>
<evidence type="ECO:0000256" key="2">
    <source>
        <dbReference type="ARBA" id="ARBA00009241"/>
    </source>
</evidence>
<dbReference type="PANTHER" id="PTHR16719:SF0">
    <property type="entry name" value="CYTOCHROME C OXIDASE COPPER CHAPERONE"/>
    <property type="match status" value="1"/>
</dbReference>
<keyword evidence="7" id="KW-0143">Chaperone</keyword>
<accession>W7TR74</accession>
<keyword evidence="6" id="KW-1015">Disulfide bond</keyword>
<evidence type="ECO:0000256" key="6">
    <source>
        <dbReference type="ARBA" id="ARBA00023157"/>
    </source>
</evidence>
<evidence type="ECO:0000313" key="11">
    <source>
        <dbReference type="Proteomes" id="UP000019335"/>
    </source>
</evidence>
<sequence>MGTKASKPVEAEQPKLGKSGKKICCSCPDTKKIRDECVVNKGEEACADAIEAHKACLRAEGFKTVTPGHASLNNLSFVSWPAVQRVRKRRRMTEGFWDSFLAMVASHLESTKKATKGGKPSDDFGPAKKRGIYVPRKEGRACLKRGKKGAEGFLANEVTTPKAIASKTPQHAGGLMGNTGVG</sequence>
<keyword evidence="3 8" id="KW-0479">Metal-binding</keyword>
<dbReference type="InterPro" id="IPR009069">
    <property type="entry name" value="Cys_alpha_HP_mot_SF"/>
</dbReference>
<comment type="similarity">
    <text evidence="2">Belongs to the COX17 family.</text>
</comment>
<comment type="subcellular location">
    <subcellularLocation>
        <location evidence="1">Mitochondrion intermembrane space</location>
    </subcellularLocation>
</comment>
<reference evidence="10 11" key="1">
    <citation type="journal article" date="2014" name="Mol. Plant">
        <title>Chromosome Scale Genome Assembly and Transcriptome Profiling of Nannochloropsis gaditana in Nitrogen Depletion.</title>
        <authorList>
            <person name="Corteggiani Carpinelli E."/>
            <person name="Telatin A."/>
            <person name="Vitulo N."/>
            <person name="Forcato C."/>
            <person name="D'Angelo M."/>
            <person name="Schiavon R."/>
            <person name="Vezzi A."/>
            <person name="Giacometti G.M."/>
            <person name="Morosinotto T."/>
            <person name="Valle G."/>
        </authorList>
    </citation>
    <scope>NUCLEOTIDE SEQUENCE [LARGE SCALE GENOMIC DNA]</scope>
    <source>
        <strain evidence="10 11">B-31</strain>
    </source>
</reference>
<evidence type="ECO:0000256" key="5">
    <source>
        <dbReference type="ARBA" id="ARBA00023128"/>
    </source>
</evidence>
<dbReference type="InterPro" id="IPR007745">
    <property type="entry name" value="Cyt_c_oxidase_Cu-chaperone"/>
</dbReference>
<evidence type="ECO:0000256" key="7">
    <source>
        <dbReference type="ARBA" id="ARBA00023186"/>
    </source>
</evidence>
<gene>
    <name evidence="10" type="ORF">Naga_100151g2</name>
</gene>
<organism evidence="10 11">
    <name type="scientific">Nannochloropsis gaditana</name>
    <dbReference type="NCBI Taxonomy" id="72520"/>
    <lineage>
        <taxon>Eukaryota</taxon>
        <taxon>Sar</taxon>
        <taxon>Stramenopiles</taxon>
        <taxon>Ochrophyta</taxon>
        <taxon>Eustigmatophyceae</taxon>
        <taxon>Eustigmatales</taxon>
        <taxon>Monodopsidaceae</taxon>
        <taxon>Nannochloropsis</taxon>
    </lineage>
</organism>
<evidence type="ECO:0000256" key="9">
    <source>
        <dbReference type="SAM" id="MobiDB-lite"/>
    </source>
</evidence>
<dbReference type="Proteomes" id="UP000019335">
    <property type="component" value="Chromosome 10"/>
</dbReference>
<comment type="caution">
    <text evidence="10">The sequence shown here is derived from an EMBL/GenBank/DDBJ whole genome shotgun (WGS) entry which is preliminary data.</text>
</comment>
<evidence type="ECO:0000256" key="8">
    <source>
        <dbReference type="PIRSR" id="PIRSR607745-1"/>
    </source>
</evidence>
<evidence type="ECO:0000256" key="1">
    <source>
        <dbReference type="ARBA" id="ARBA00004569"/>
    </source>
</evidence>
<dbReference type="OrthoDB" id="1915887at2759"/>
<dbReference type="PANTHER" id="PTHR16719">
    <property type="entry name" value="CYTOCHROME C OXIDASE COPPER CHAPERONE"/>
    <property type="match status" value="1"/>
</dbReference>
<keyword evidence="5" id="KW-0496">Mitochondrion</keyword>
<feature type="binding site" evidence="8">
    <location>
        <position position="25"/>
    </location>
    <ligand>
        <name>Cu cation</name>
        <dbReference type="ChEBI" id="CHEBI:23378"/>
    </ligand>
</feature>
<evidence type="ECO:0000313" key="10">
    <source>
        <dbReference type="EMBL" id="EWM25988.1"/>
    </source>
</evidence>
<evidence type="ECO:0000256" key="4">
    <source>
        <dbReference type="ARBA" id="ARBA00023008"/>
    </source>
</evidence>
<keyword evidence="4 8" id="KW-0186">Copper</keyword>
<feature type="binding site" evidence="8">
    <location>
        <position position="24"/>
    </location>
    <ligand>
        <name>Cu cation</name>
        <dbReference type="ChEBI" id="CHEBI:23378"/>
    </ligand>
</feature>
<dbReference type="EMBL" id="AZIL01000796">
    <property type="protein sequence ID" value="EWM25988.1"/>
    <property type="molecule type" value="Genomic_DNA"/>
</dbReference>
<dbReference type="GO" id="GO:0016531">
    <property type="term" value="F:copper chaperone activity"/>
    <property type="evidence" value="ECO:0007669"/>
    <property type="project" value="InterPro"/>
</dbReference>
<protein>
    <submittedName>
        <fullName evidence="10">Cytochrome c oxidase copper chaperone</fullName>
    </submittedName>
</protein>
<evidence type="ECO:0000256" key="3">
    <source>
        <dbReference type="ARBA" id="ARBA00022723"/>
    </source>
</evidence>
<dbReference type="SUPFAM" id="SSF47072">
    <property type="entry name" value="Cysteine alpha-hairpin motif"/>
    <property type="match status" value="1"/>
</dbReference>
<dbReference type="GO" id="GO:0005758">
    <property type="term" value="C:mitochondrial intermembrane space"/>
    <property type="evidence" value="ECO:0007669"/>
    <property type="project" value="UniProtKB-SubCell"/>
</dbReference>
<dbReference type="AlphaFoldDB" id="W7TR74"/>
<dbReference type="GO" id="GO:0005507">
    <property type="term" value="F:copper ion binding"/>
    <property type="evidence" value="ECO:0007669"/>
    <property type="project" value="InterPro"/>
</dbReference>
<keyword evidence="11" id="KW-1185">Reference proteome</keyword>
<proteinExistence type="inferred from homology"/>
<feature type="region of interest" description="Disordered" evidence="9">
    <location>
        <begin position="111"/>
        <end position="130"/>
    </location>
</feature>
<dbReference type="Gene3D" id="1.10.287.1130">
    <property type="entry name" value="CytochromE C oxidase copper chaperone"/>
    <property type="match status" value="1"/>
</dbReference>
<name>W7TR74_9STRA</name>